<name>A0AAQ3L4I9_9LILI</name>
<dbReference type="GO" id="GO:0050547">
    <property type="term" value="F:feruloyl-CoA hydratase/lyase activity"/>
    <property type="evidence" value="ECO:0007669"/>
    <property type="project" value="UniProtKB-ARBA"/>
</dbReference>
<evidence type="ECO:0000256" key="3">
    <source>
        <dbReference type="SAM" id="SignalP"/>
    </source>
</evidence>
<dbReference type="GO" id="GO:0008234">
    <property type="term" value="F:cysteine-type peptidase activity"/>
    <property type="evidence" value="ECO:0007669"/>
    <property type="project" value="InterPro"/>
</dbReference>
<feature type="signal peptide" evidence="3">
    <location>
        <begin position="1"/>
        <end position="23"/>
    </location>
</feature>
<dbReference type="SMART" id="SM00645">
    <property type="entry name" value="Pept_C1"/>
    <property type="match status" value="1"/>
</dbReference>
<feature type="domain" description="Cathepsin propeptide inhibitor" evidence="5">
    <location>
        <begin position="61"/>
        <end position="117"/>
    </location>
</feature>
<evidence type="ECO:0000313" key="7">
    <source>
        <dbReference type="Proteomes" id="UP001327560"/>
    </source>
</evidence>
<dbReference type="InterPro" id="IPR025660">
    <property type="entry name" value="Pept_his_AS"/>
</dbReference>
<feature type="domain" description="Peptidase C1A papain C-terminal" evidence="4">
    <location>
        <begin position="143"/>
        <end position="358"/>
    </location>
</feature>
<dbReference type="Gene3D" id="3.90.70.10">
    <property type="entry name" value="Cysteine proteinases"/>
    <property type="match status" value="1"/>
</dbReference>
<dbReference type="Pfam" id="PF00112">
    <property type="entry name" value="Peptidase_C1"/>
    <property type="match status" value="1"/>
</dbReference>
<dbReference type="Proteomes" id="UP001327560">
    <property type="component" value="Chromosome 9"/>
</dbReference>
<evidence type="ECO:0000256" key="1">
    <source>
        <dbReference type="ARBA" id="ARBA00008455"/>
    </source>
</evidence>
<proteinExistence type="inferred from homology"/>
<dbReference type="Pfam" id="PF08246">
    <property type="entry name" value="Inhibitor_I29"/>
    <property type="match status" value="1"/>
</dbReference>
<dbReference type="PROSITE" id="PS00640">
    <property type="entry name" value="THIOL_PROTEASE_ASN"/>
    <property type="match status" value="1"/>
</dbReference>
<accession>A0AAQ3L4I9</accession>
<evidence type="ECO:0000256" key="2">
    <source>
        <dbReference type="ARBA" id="ARBA00023157"/>
    </source>
</evidence>
<protein>
    <submittedName>
        <fullName evidence="6">Oryzain gamma chain</fullName>
    </submittedName>
</protein>
<dbReference type="PROSITE" id="PS00139">
    <property type="entry name" value="THIOL_PROTEASE_CYS"/>
    <property type="match status" value="1"/>
</dbReference>
<dbReference type="InterPro" id="IPR000169">
    <property type="entry name" value="Pept_cys_AS"/>
</dbReference>
<dbReference type="InterPro" id="IPR000668">
    <property type="entry name" value="Peptidase_C1A_C"/>
</dbReference>
<evidence type="ECO:0000313" key="6">
    <source>
        <dbReference type="EMBL" id="WOL20215.1"/>
    </source>
</evidence>
<keyword evidence="7" id="KW-1185">Reference proteome</keyword>
<evidence type="ECO:0000259" key="5">
    <source>
        <dbReference type="SMART" id="SM00848"/>
    </source>
</evidence>
<dbReference type="SMART" id="SM00848">
    <property type="entry name" value="Inhibitor_I29"/>
    <property type="match status" value="1"/>
</dbReference>
<dbReference type="InterPro" id="IPR013201">
    <property type="entry name" value="Prot_inhib_I29"/>
</dbReference>
<dbReference type="AlphaFoldDB" id="A0AAQ3L4I9"/>
<reference evidence="6 7" key="1">
    <citation type="submission" date="2023-10" db="EMBL/GenBank/DDBJ databases">
        <title>Chromosome-scale genome assembly provides insights into flower coloration mechanisms of Canna indica.</title>
        <authorList>
            <person name="Li C."/>
        </authorList>
    </citation>
    <scope>NUCLEOTIDE SEQUENCE [LARGE SCALE GENOMIC DNA]</scope>
    <source>
        <tissue evidence="6">Flower</tissue>
    </source>
</reference>
<dbReference type="EMBL" id="CP136898">
    <property type="protein sequence ID" value="WOL20215.1"/>
    <property type="molecule type" value="Genomic_DNA"/>
</dbReference>
<dbReference type="InterPro" id="IPR039417">
    <property type="entry name" value="Peptidase_C1A_papain-like"/>
</dbReference>
<feature type="chain" id="PRO_5042977530" evidence="3">
    <location>
        <begin position="24"/>
        <end position="361"/>
    </location>
</feature>
<dbReference type="FunFam" id="3.90.70.10:FF:000039">
    <property type="entry name" value="Cysteine proteinase 2, putative"/>
    <property type="match status" value="1"/>
</dbReference>
<dbReference type="GO" id="GO:0006508">
    <property type="term" value="P:proteolysis"/>
    <property type="evidence" value="ECO:0007669"/>
    <property type="project" value="InterPro"/>
</dbReference>
<sequence length="361" mass="39536">MARFTVLLLLATFLLSLAVAGRATFDADAETNPIRYVTDRATSLESSLLAVVGRTRDALRFARFARRYGKSYGSAEEIRTRFAAFAENLALIRSTNRKGLPYRLGINRFADVSWEEFRASRLGAAQNCSATLKGSHRMTEEALPLTKDWREDGIVSPVKNQGSCGSCWTFSTTGALEAAYTQATGKGISLSEQQLVDCAYDFNNFGCNGGLPSQAFEYIKYNGGLDTEESYPYQGVNGFCRYKPDNVGVKVYDSVNITLGAEDELKHAVGLVRPVSVAFEVVGEFRLYKEGVFTSTTCGKTSMDVNHAVLAVGYGVENGIPYWLVKNSWGADWGVDGYFKMEMGKNMCGIATCASYPIVEA</sequence>
<dbReference type="PRINTS" id="PR00705">
    <property type="entry name" value="PAPAIN"/>
</dbReference>
<dbReference type="PROSITE" id="PS00639">
    <property type="entry name" value="THIOL_PROTEASE_HIS"/>
    <property type="match status" value="1"/>
</dbReference>
<keyword evidence="2" id="KW-1015">Disulfide bond</keyword>
<dbReference type="PANTHER" id="PTHR12411">
    <property type="entry name" value="CYSTEINE PROTEASE FAMILY C1-RELATED"/>
    <property type="match status" value="1"/>
</dbReference>
<gene>
    <name evidence="6" type="ORF">Cni_G29019</name>
</gene>
<dbReference type="CDD" id="cd02248">
    <property type="entry name" value="Peptidase_C1A"/>
    <property type="match status" value="1"/>
</dbReference>
<dbReference type="SUPFAM" id="SSF54001">
    <property type="entry name" value="Cysteine proteinases"/>
    <property type="match status" value="1"/>
</dbReference>
<comment type="similarity">
    <text evidence="1">Belongs to the peptidase C1 family.</text>
</comment>
<dbReference type="InterPro" id="IPR025661">
    <property type="entry name" value="Pept_asp_AS"/>
</dbReference>
<dbReference type="InterPro" id="IPR013128">
    <property type="entry name" value="Peptidase_C1A"/>
</dbReference>
<keyword evidence="3" id="KW-0732">Signal</keyword>
<evidence type="ECO:0000259" key="4">
    <source>
        <dbReference type="SMART" id="SM00645"/>
    </source>
</evidence>
<dbReference type="InterPro" id="IPR038765">
    <property type="entry name" value="Papain-like_cys_pep_sf"/>
</dbReference>
<dbReference type="GO" id="GO:0009699">
    <property type="term" value="P:phenylpropanoid biosynthetic process"/>
    <property type="evidence" value="ECO:0007669"/>
    <property type="project" value="UniProtKB-ARBA"/>
</dbReference>
<organism evidence="6 7">
    <name type="scientific">Canna indica</name>
    <name type="common">Indian-shot</name>
    <dbReference type="NCBI Taxonomy" id="4628"/>
    <lineage>
        <taxon>Eukaryota</taxon>
        <taxon>Viridiplantae</taxon>
        <taxon>Streptophyta</taxon>
        <taxon>Embryophyta</taxon>
        <taxon>Tracheophyta</taxon>
        <taxon>Spermatophyta</taxon>
        <taxon>Magnoliopsida</taxon>
        <taxon>Liliopsida</taxon>
        <taxon>Zingiberales</taxon>
        <taxon>Cannaceae</taxon>
        <taxon>Canna</taxon>
    </lineage>
</organism>